<evidence type="ECO:0000313" key="6">
    <source>
        <dbReference type="EMBL" id="AJA09813.1"/>
    </source>
</evidence>
<dbReference type="InterPro" id="IPR025166">
    <property type="entry name" value="Integrase_DNA_bind_dom"/>
</dbReference>
<dbReference type="AlphaFoldDB" id="A0A0A7PKR0"/>
<dbReference type="Pfam" id="PF00589">
    <property type="entry name" value="Phage_integrase"/>
    <property type="match status" value="1"/>
</dbReference>
<accession>A0A0A7PKR0</accession>
<dbReference type="InterPro" id="IPR038488">
    <property type="entry name" value="Integrase_DNA-bd_sf"/>
</dbReference>
<evidence type="ECO:0000256" key="1">
    <source>
        <dbReference type="ARBA" id="ARBA00008857"/>
    </source>
</evidence>
<reference evidence="6 7" key="1">
    <citation type="journal article" date="2015" name="Int. J. Syst. Evol. Microbiol.">
        <title>Description of Sphingopyxis fribergensis sp. nov. - a soil bacterium with the ability to degrade styrene and phenylacetic acid.</title>
        <authorList>
            <person name="Oelschlagel M."/>
            <person name="Ruckert C."/>
            <person name="Kalinowski J."/>
            <person name="Schmidt G."/>
            <person name="Schlomann M."/>
            <person name="Tischler D."/>
        </authorList>
    </citation>
    <scope>NUCLEOTIDE SEQUENCE [LARGE SCALE GENOMIC DNA]</scope>
    <source>
        <strain evidence="6 7">Kp5.2</strain>
    </source>
</reference>
<dbReference type="InterPro" id="IPR013762">
    <property type="entry name" value="Integrase-like_cat_sf"/>
</dbReference>
<protein>
    <submittedName>
        <fullName evidence="6">Integrase family protein</fullName>
    </submittedName>
</protein>
<dbReference type="Pfam" id="PF13356">
    <property type="entry name" value="Arm-DNA-bind_3"/>
    <property type="match status" value="1"/>
</dbReference>
<proteinExistence type="inferred from homology"/>
<keyword evidence="3" id="KW-0238">DNA-binding</keyword>
<name>A0A0A7PKR0_9SPHN</name>
<feature type="domain" description="Tyr recombinase" evidence="5">
    <location>
        <begin position="203"/>
        <end position="375"/>
    </location>
</feature>
<keyword evidence="2" id="KW-0229">DNA integration</keyword>
<evidence type="ECO:0000256" key="2">
    <source>
        <dbReference type="ARBA" id="ARBA00022908"/>
    </source>
</evidence>
<comment type="similarity">
    <text evidence="1">Belongs to the 'phage' integrase family.</text>
</comment>
<evidence type="ECO:0000256" key="4">
    <source>
        <dbReference type="ARBA" id="ARBA00023172"/>
    </source>
</evidence>
<dbReference type="InterPro" id="IPR050808">
    <property type="entry name" value="Phage_Integrase"/>
</dbReference>
<dbReference type="InterPro" id="IPR002104">
    <property type="entry name" value="Integrase_catalytic"/>
</dbReference>
<dbReference type="PANTHER" id="PTHR30629:SF2">
    <property type="entry name" value="PROPHAGE INTEGRASE INTS-RELATED"/>
    <property type="match status" value="1"/>
</dbReference>
<dbReference type="STRING" id="1515612.SKP52_14655"/>
<dbReference type="KEGG" id="sphk:SKP52_14655"/>
<dbReference type="InterPro" id="IPR010998">
    <property type="entry name" value="Integrase_recombinase_N"/>
</dbReference>
<evidence type="ECO:0000256" key="3">
    <source>
        <dbReference type="ARBA" id="ARBA00023125"/>
    </source>
</evidence>
<dbReference type="Gene3D" id="3.30.160.390">
    <property type="entry name" value="Integrase, DNA-binding domain"/>
    <property type="match status" value="1"/>
</dbReference>
<evidence type="ECO:0000259" key="5">
    <source>
        <dbReference type="PROSITE" id="PS51898"/>
    </source>
</evidence>
<dbReference type="GO" id="GO:0006310">
    <property type="term" value="P:DNA recombination"/>
    <property type="evidence" value="ECO:0007669"/>
    <property type="project" value="UniProtKB-KW"/>
</dbReference>
<dbReference type="HOGENOM" id="CLU_027562_17_7_5"/>
<dbReference type="PANTHER" id="PTHR30629">
    <property type="entry name" value="PROPHAGE INTEGRASE"/>
    <property type="match status" value="1"/>
</dbReference>
<dbReference type="OrthoDB" id="7615137at2"/>
<keyword evidence="4" id="KW-0233">DNA recombination</keyword>
<dbReference type="Gene3D" id="1.10.150.130">
    <property type="match status" value="1"/>
</dbReference>
<dbReference type="GO" id="GO:0015074">
    <property type="term" value="P:DNA integration"/>
    <property type="evidence" value="ECO:0007669"/>
    <property type="project" value="UniProtKB-KW"/>
</dbReference>
<dbReference type="Gene3D" id="1.10.443.10">
    <property type="entry name" value="Intergrase catalytic core"/>
    <property type="match status" value="1"/>
</dbReference>
<dbReference type="EMBL" id="CP009122">
    <property type="protein sequence ID" value="AJA09813.1"/>
    <property type="molecule type" value="Genomic_DNA"/>
</dbReference>
<dbReference type="InterPro" id="IPR011010">
    <property type="entry name" value="DNA_brk_join_enz"/>
</dbReference>
<dbReference type="Proteomes" id="UP000030907">
    <property type="component" value="Chromosome"/>
</dbReference>
<dbReference type="SUPFAM" id="SSF56349">
    <property type="entry name" value="DNA breaking-rejoining enzymes"/>
    <property type="match status" value="1"/>
</dbReference>
<dbReference type="CDD" id="cd00796">
    <property type="entry name" value="INT_Rci_Hp1_C"/>
    <property type="match status" value="1"/>
</dbReference>
<dbReference type="GO" id="GO:0003677">
    <property type="term" value="F:DNA binding"/>
    <property type="evidence" value="ECO:0007669"/>
    <property type="project" value="UniProtKB-KW"/>
</dbReference>
<gene>
    <name evidence="6" type="ORF">SKP52_14655</name>
</gene>
<keyword evidence="7" id="KW-1185">Reference proteome</keyword>
<organism evidence="6 7">
    <name type="scientific">Sphingopyxis fribergensis</name>
    <dbReference type="NCBI Taxonomy" id="1515612"/>
    <lineage>
        <taxon>Bacteria</taxon>
        <taxon>Pseudomonadati</taxon>
        <taxon>Pseudomonadota</taxon>
        <taxon>Alphaproteobacteria</taxon>
        <taxon>Sphingomonadales</taxon>
        <taxon>Sphingomonadaceae</taxon>
        <taxon>Sphingopyxis</taxon>
    </lineage>
</organism>
<sequence length="390" mass="44418">MPVVTMDATFVLTATCPPDRRKVDYYSDKLSGFILEVRSNGGKSFHLRYKDKYGRLRQLRIGPYPDISYEKAKREALKLRSRVVVGENPLEDKQVKRQVPTVAELSVRYLDYIRTYKRSHDNDARALRLHILPRFGKMRLDELEPETIAGWFKLKVNEGLSPASVNFLHVVLGYMFKLARQWKVPGADVNPLGTVPHFKVDNARERYLTAAETERVKAAIEASPNRQLRFIIPLLLLTGARKRELLDARWEHFDIDQRRWRIPNSKSGKARHVPLSQSALDVLAQVPRWDDCPFVVPNPQTKKPYKDIFYVWNKARIEAGLPDVRVHDLRHTAASNMVSSGQSLYVVGQVLGHARVTTSQRYSHLSQESLLVAVDAGAAATGIDWAKSAT</sequence>
<dbReference type="PROSITE" id="PS51898">
    <property type="entry name" value="TYR_RECOMBINASE"/>
    <property type="match status" value="1"/>
</dbReference>
<evidence type="ECO:0000313" key="7">
    <source>
        <dbReference type="Proteomes" id="UP000030907"/>
    </source>
</evidence>